<evidence type="ECO:0000256" key="3">
    <source>
        <dbReference type="ARBA" id="ARBA00011738"/>
    </source>
</evidence>
<evidence type="ECO:0000313" key="15">
    <source>
        <dbReference type="Proteomes" id="UP000002221"/>
    </source>
</evidence>
<accession>D0MD93</accession>
<dbReference type="STRING" id="518766.Rmar_2126"/>
<feature type="compositionally biased region" description="Polar residues" evidence="13">
    <location>
        <begin position="1"/>
        <end position="10"/>
    </location>
</feature>
<evidence type="ECO:0000256" key="2">
    <source>
        <dbReference type="ARBA" id="ARBA00009054"/>
    </source>
</evidence>
<evidence type="ECO:0000256" key="9">
    <source>
        <dbReference type="ARBA" id="ARBA00076414"/>
    </source>
</evidence>
<reference evidence="14 15" key="1">
    <citation type="journal article" date="2009" name="Stand. Genomic Sci.">
        <title>Complete genome sequence of Rhodothermus marinus type strain (R-10).</title>
        <authorList>
            <person name="Nolan M."/>
            <person name="Tindall B.J."/>
            <person name="Pomrenke H."/>
            <person name="Lapidus A."/>
            <person name="Copeland A."/>
            <person name="Glavina Del Rio T."/>
            <person name="Lucas S."/>
            <person name="Chen F."/>
            <person name="Tice H."/>
            <person name="Cheng J.F."/>
            <person name="Saunders E."/>
            <person name="Han C."/>
            <person name="Bruce D."/>
            <person name="Goodwin L."/>
            <person name="Chain P."/>
            <person name="Pitluck S."/>
            <person name="Ovchinikova G."/>
            <person name="Pati A."/>
            <person name="Ivanova N."/>
            <person name="Mavromatis K."/>
            <person name="Chen A."/>
            <person name="Palaniappan K."/>
            <person name="Land M."/>
            <person name="Hauser L."/>
            <person name="Chang Y.J."/>
            <person name="Jeffries C.D."/>
            <person name="Brettin T."/>
            <person name="Goker M."/>
            <person name="Bristow J."/>
            <person name="Eisen J.A."/>
            <person name="Markowitz V."/>
            <person name="Hugenholtz P."/>
            <person name="Kyrpides N.C."/>
            <person name="Klenk H.P."/>
            <person name="Detter J.C."/>
        </authorList>
    </citation>
    <scope>NUCLEOTIDE SEQUENCE [LARGE SCALE GENOMIC DNA]</scope>
    <source>
        <strain evidence="15">ATCC 43812 / DSM 4252 / R-10</strain>
    </source>
</reference>
<dbReference type="EMBL" id="CP001807">
    <property type="protein sequence ID" value="ACY49005.1"/>
    <property type="molecule type" value="Genomic_DNA"/>
</dbReference>
<keyword evidence="15" id="KW-1185">Reference proteome</keyword>
<dbReference type="InterPro" id="IPR013805">
    <property type="entry name" value="GrpE_CC"/>
</dbReference>
<evidence type="ECO:0000256" key="10">
    <source>
        <dbReference type="HAMAP-Rule" id="MF_01151"/>
    </source>
</evidence>
<keyword evidence="6 10" id="KW-0143">Chaperone</keyword>
<comment type="function">
    <text evidence="7 10 11">Participates actively in the response to hyperosmotic and heat shock by preventing the aggregation of stress-denatured proteins, in association with DnaK and GrpE. It is the nucleotide exchange factor for DnaK and may function as a thermosensor. Unfolded proteins bind initially to DnaJ; upon interaction with the DnaJ-bound protein, DnaK hydrolyzes its bound ATP, resulting in the formation of a stable complex. GrpE releases ADP from DnaK; ATP binding to DnaK triggers the release of the substrate protein, thus completing the reaction cycle. Several rounds of ATP-dependent interactions between DnaJ, DnaK and GrpE are required for fully efficient folding.</text>
</comment>
<dbReference type="GO" id="GO:0051082">
    <property type="term" value="F:unfolded protein binding"/>
    <property type="evidence" value="ECO:0007669"/>
    <property type="project" value="TreeGrafter"/>
</dbReference>
<protein>
    <recommendedName>
        <fullName evidence="8 10">Protein GrpE</fullName>
    </recommendedName>
    <alternativeName>
        <fullName evidence="9 10">HSP-70 cofactor</fullName>
    </alternativeName>
</protein>
<evidence type="ECO:0000313" key="14">
    <source>
        <dbReference type="EMBL" id="ACY49005.1"/>
    </source>
</evidence>
<dbReference type="Gene3D" id="2.30.22.10">
    <property type="entry name" value="Head domain of nucleotide exchange factor GrpE"/>
    <property type="match status" value="1"/>
</dbReference>
<dbReference type="CDD" id="cd00446">
    <property type="entry name" value="GrpE"/>
    <property type="match status" value="1"/>
</dbReference>
<dbReference type="PROSITE" id="PS01071">
    <property type="entry name" value="GRPE"/>
    <property type="match status" value="1"/>
</dbReference>
<evidence type="ECO:0000256" key="12">
    <source>
        <dbReference type="RuleBase" id="RU004478"/>
    </source>
</evidence>
<dbReference type="HOGENOM" id="CLU_057217_5_2_10"/>
<comment type="subunit">
    <text evidence="3 10">Homodimer.</text>
</comment>
<evidence type="ECO:0000256" key="13">
    <source>
        <dbReference type="SAM" id="MobiDB-lite"/>
    </source>
</evidence>
<dbReference type="PRINTS" id="PR00773">
    <property type="entry name" value="GRPEPROTEIN"/>
</dbReference>
<dbReference type="GO" id="GO:0005737">
    <property type="term" value="C:cytoplasm"/>
    <property type="evidence" value="ECO:0007669"/>
    <property type="project" value="UniProtKB-SubCell"/>
</dbReference>
<dbReference type="GO" id="GO:0042803">
    <property type="term" value="F:protein homodimerization activity"/>
    <property type="evidence" value="ECO:0007669"/>
    <property type="project" value="InterPro"/>
</dbReference>
<dbReference type="HAMAP" id="MF_01151">
    <property type="entry name" value="GrpE"/>
    <property type="match status" value="1"/>
</dbReference>
<evidence type="ECO:0000256" key="11">
    <source>
        <dbReference type="RuleBase" id="RU000639"/>
    </source>
</evidence>
<feature type="region of interest" description="Disordered" evidence="13">
    <location>
        <begin position="1"/>
        <end position="34"/>
    </location>
</feature>
<dbReference type="Gene3D" id="3.90.20.20">
    <property type="match status" value="1"/>
</dbReference>
<dbReference type="KEGG" id="rmr:Rmar_2126"/>
<dbReference type="GO" id="GO:0000774">
    <property type="term" value="F:adenyl-nucleotide exchange factor activity"/>
    <property type="evidence" value="ECO:0007669"/>
    <property type="project" value="InterPro"/>
</dbReference>
<evidence type="ECO:0000256" key="7">
    <source>
        <dbReference type="ARBA" id="ARBA00053401"/>
    </source>
</evidence>
<evidence type="ECO:0000256" key="8">
    <source>
        <dbReference type="ARBA" id="ARBA00072274"/>
    </source>
</evidence>
<comment type="similarity">
    <text evidence="2 10 12">Belongs to the GrpE family.</text>
</comment>
<dbReference type="FunFam" id="2.30.22.10:FF:000001">
    <property type="entry name" value="Protein GrpE"/>
    <property type="match status" value="1"/>
</dbReference>
<name>D0MD93_RHOM4</name>
<dbReference type="InterPro" id="IPR000740">
    <property type="entry name" value="GrpE"/>
</dbReference>
<dbReference type="eggNOG" id="COG0576">
    <property type="taxonomic scope" value="Bacteria"/>
</dbReference>
<evidence type="ECO:0000256" key="5">
    <source>
        <dbReference type="ARBA" id="ARBA00023016"/>
    </source>
</evidence>
<keyword evidence="4 10" id="KW-0963">Cytoplasm</keyword>
<evidence type="ECO:0000256" key="1">
    <source>
        <dbReference type="ARBA" id="ARBA00004496"/>
    </source>
</evidence>
<dbReference type="GO" id="GO:0051087">
    <property type="term" value="F:protein-folding chaperone binding"/>
    <property type="evidence" value="ECO:0007669"/>
    <property type="project" value="InterPro"/>
</dbReference>
<evidence type="ECO:0000256" key="6">
    <source>
        <dbReference type="ARBA" id="ARBA00023186"/>
    </source>
</evidence>
<dbReference type="AlphaFoldDB" id="D0MD93"/>
<dbReference type="PANTHER" id="PTHR21237:SF23">
    <property type="entry name" value="GRPE PROTEIN HOMOLOG, MITOCHONDRIAL"/>
    <property type="match status" value="1"/>
</dbReference>
<keyword evidence="5 10" id="KW-0346">Stress response</keyword>
<gene>
    <name evidence="10" type="primary">grpE</name>
    <name evidence="14" type="ordered locus">Rmar_2126</name>
</gene>
<dbReference type="InterPro" id="IPR009012">
    <property type="entry name" value="GrpE_head"/>
</dbReference>
<evidence type="ECO:0000256" key="4">
    <source>
        <dbReference type="ARBA" id="ARBA00022490"/>
    </source>
</evidence>
<dbReference type="PANTHER" id="PTHR21237">
    <property type="entry name" value="GRPE PROTEIN"/>
    <property type="match status" value="1"/>
</dbReference>
<organism evidence="14 15">
    <name type="scientific">Rhodothermus marinus (strain ATCC 43812 / DSM 4252 / R-10)</name>
    <name type="common">Rhodothermus obamensis</name>
    <dbReference type="NCBI Taxonomy" id="518766"/>
    <lineage>
        <taxon>Bacteria</taxon>
        <taxon>Pseudomonadati</taxon>
        <taxon>Rhodothermota</taxon>
        <taxon>Rhodothermia</taxon>
        <taxon>Rhodothermales</taxon>
        <taxon>Rhodothermaceae</taxon>
        <taxon>Rhodothermus</taxon>
    </lineage>
</organism>
<dbReference type="SUPFAM" id="SSF51064">
    <property type="entry name" value="Head domain of nucleotide exchange factor GrpE"/>
    <property type="match status" value="1"/>
</dbReference>
<dbReference type="Pfam" id="PF01025">
    <property type="entry name" value="GrpE"/>
    <property type="match status" value="1"/>
</dbReference>
<dbReference type="GO" id="GO:0006457">
    <property type="term" value="P:protein folding"/>
    <property type="evidence" value="ECO:0007669"/>
    <property type="project" value="InterPro"/>
</dbReference>
<comment type="subcellular location">
    <subcellularLocation>
        <location evidence="1 10">Cytoplasm</location>
    </subcellularLocation>
</comment>
<proteinExistence type="inferred from homology"/>
<sequence>MKTTPNAEQVNETENTPTPEAEATASETPAEEENDLVARIEQLEAELAQVQDKFLRTAAELQNYRRRVEQEKRQLLEMGKALAIRPLLEVLDDLERSLEAARQAETQDPGAAYHKLREGVELVHQKFLTELARLGVEPIEAVGQPFDPALHEAMMQQPAPEGVTPGTVLQEVQKGYRMGERVLRHSRVVVAAPPDGNRQA</sequence>
<dbReference type="SUPFAM" id="SSF58014">
    <property type="entry name" value="Coiled-coil domain of nucleotide exchange factor GrpE"/>
    <property type="match status" value="1"/>
</dbReference>
<dbReference type="Proteomes" id="UP000002221">
    <property type="component" value="Chromosome"/>
</dbReference>
<feature type="compositionally biased region" description="Low complexity" evidence="13">
    <location>
        <begin position="12"/>
        <end position="28"/>
    </location>
</feature>